<reference evidence="2" key="1">
    <citation type="submission" date="2013-05" db="EMBL/GenBank/DDBJ databases">
        <authorList>
            <person name="Yim A.K.Y."/>
            <person name="Chan T.F."/>
            <person name="Ji K.M."/>
            <person name="Liu X.Y."/>
            <person name="Zhou J.W."/>
            <person name="Li R.Q."/>
            <person name="Yang K.Y."/>
            <person name="Li J."/>
            <person name="Li M."/>
            <person name="Law P.T.W."/>
            <person name="Wu Y.L."/>
            <person name="Cai Z.L."/>
            <person name="Qin H."/>
            <person name="Bao Y."/>
            <person name="Leung R.K.K."/>
            <person name="Ng P.K.S."/>
            <person name="Zou J."/>
            <person name="Zhong X.J."/>
            <person name="Ran P.X."/>
            <person name="Zhong N.S."/>
            <person name="Liu Z.G."/>
            <person name="Tsui S.K.W."/>
        </authorList>
    </citation>
    <scope>NUCLEOTIDE SEQUENCE</scope>
    <source>
        <strain evidence="2">Derf</strain>
        <tissue evidence="2">Whole organism</tissue>
    </source>
</reference>
<proteinExistence type="predicted"/>
<feature type="chain" id="PRO_5038078758" evidence="1">
    <location>
        <begin position="18"/>
        <end position="71"/>
    </location>
</feature>
<protein>
    <submittedName>
        <fullName evidence="2">Uncharacterized protein</fullName>
    </submittedName>
</protein>
<evidence type="ECO:0000313" key="3">
    <source>
        <dbReference type="Proteomes" id="UP000790347"/>
    </source>
</evidence>
<gene>
    <name evidence="2" type="ORF">DERF_005228</name>
</gene>
<organism evidence="2 3">
    <name type="scientific">Dermatophagoides farinae</name>
    <name type="common">American house dust mite</name>
    <dbReference type="NCBI Taxonomy" id="6954"/>
    <lineage>
        <taxon>Eukaryota</taxon>
        <taxon>Metazoa</taxon>
        <taxon>Ecdysozoa</taxon>
        <taxon>Arthropoda</taxon>
        <taxon>Chelicerata</taxon>
        <taxon>Arachnida</taxon>
        <taxon>Acari</taxon>
        <taxon>Acariformes</taxon>
        <taxon>Sarcoptiformes</taxon>
        <taxon>Astigmata</taxon>
        <taxon>Psoroptidia</taxon>
        <taxon>Analgoidea</taxon>
        <taxon>Pyroglyphidae</taxon>
        <taxon>Dermatophagoidinae</taxon>
        <taxon>Dermatophagoides</taxon>
    </lineage>
</organism>
<comment type="caution">
    <text evidence="2">The sequence shown here is derived from an EMBL/GenBank/DDBJ whole genome shotgun (WGS) entry which is preliminary data.</text>
</comment>
<sequence length="71" mass="8674">MLELLTIFSYFLLLVFHKEDICFNVLLSIHRSIWYYNKPLGYIQNYYDYYELQSIEHDDCQIDNCHDGVDE</sequence>
<evidence type="ECO:0000256" key="1">
    <source>
        <dbReference type="SAM" id="SignalP"/>
    </source>
</evidence>
<reference evidence="2" key="2">
    <citation type="journal article" date="2022" name="Res Sq">
        <title>Comparative Genomics Reveals Insights into the Divergent Evolution of Astigmatic Mites and Household Pest Adaptations.</title>
        <authorList>
            <person name="Xiong Q."/>
            <person name="Wan A.T.-Y."/>
            <person name="Liu X.-Y."/>
            <person name="Fung C.S.-H."/>
            <person name="Xiao X."/>
            <person name="Malainual N."/>
            <person name="Hou J."/>
            <person name="Wang L."/>
            <person name="Wang M."/>
            <person name="Yang K."/>
            <person name="Cui Y."/>
            <person name="Leung E."/>
            <person name="Nong W."/>
            <person name="Shin S.-K."/>
            <person name="Au S."/>
            <person name="Jeong K.Y."/>
            <person name="Chew F.T."/>
            <person name="Hui J."/>
            <person name="Leung T.F."/>
            <person name="Tungtrongchitr A."/>
            <person name="Zhong N."/>
            <person name="Liu Z."/>
            <person name="Tsui S."/>
        </authorList>
    </citation>
    <scope>NUCLEOTIDE SEQUENCE</scope>
    <source>
        <strain evidence="2">Derf</strain>
        <tissue evidence="2">Whole organism</tissue>
    </source>
</reference>
<keyword evidence="1" id="KW-0732">Signal</keyword>
<evidence type="ECO:0000313" key="2">
    <source>
        <dbReference type="EMBL" id="KAH9521584.1"/>
    </source>
</evidence>
<accession>A0A922I3L1</accession>
<name>A0A922I3L1_DERFA</name>
<keyword evidence="3" id="KW-1185">Reference proteome</keyword>
<dbReference type="EMBL" id="ASGP02000002">
    <property type="protein sequence ID" value="KAH9521584.1"/>
    <property type="molecule type" value="Genomic_DNA"/>
</dbReference>
<dbReference type="AlphaFoldDB" id="A0A922I3L1"/>
<dbReference type="Proteomes" id="UP000790347">
    <property type="component" value="Unassembled WGS sequence"/>
</dbReference>
<feature type="signal peptide" evidence="1">
    <location>
        <begin position="1"/>
        <end position="17"/>
    </location>
</feature>